<feature type="region of interest" description="Disordered" evidence="1">
    <location>
        <begin position="1"/>
        <end position="102"/>
    </location>
</feature>
<dbReference type="InParanoid" id="G4ZUR4"/>
<name>G4ZUR4_PHYSP</name>
<sequence length="251" mass="27807">MEERKAYPGQRKKTSGTTSPKTTTAKKTTAKMATAKTTTAKTTTAKKTVVTTSTATTTTGKMTTAKTKRQHVQPTSRNNPKRVRYSSRVTDEPMPTQPVQHDTQLQTRFAEMERARNNYYTVLSKEQDLRIHAAYNGGSMVGIIEATVAGAQNAVVLARIKDKPKTVEDAFSAVALRLDDVLAVLMGTAQFEPDPEYDQPDPRFAAARIRRAKRRYDDTKSALYKLCVELGADEPGEIVIGNRTSRFFGRV</sequence>
<reference evidence="2 3" key="1">
    <citation type="journal article" date="2006" name="Science">
        <title>Phytophthora genome sequences uncover evolutionary origins and mechanisms of pathogenesis.</title>
        <authorList>
            <person name="Tyler B.M."/>
            <person name="Tripathy S."/>
            <person name="Zhang X."/>
            <person name="Dehal P."/>
            <person name="Jiang R.H."/>
            <person name="Aerts A."/>
            <person name="Arredondo F.D."/>
            <person name="Baxter L."/>
            <person name="Bensasson D."/>
            <person name="Beynon J.L."/>
            <person name="Chapman J."/>
            <person name="Damasceno C.M."/>
            <person name="Dorrance A.E."/>
            <person name="Dou D."/>
            <person name="Dickerman A.W."/>
            <person name="Dubchak I.L."/>
            <person name="Garbelotto M."/>
            <person name="Gijzen M."/>
            <person name="Gordon S.G."/>
            <person name="Govers F."/>
            <person name="Grunwald N.J."/>
            <person name="Huang W."/>
            <person name="Ivors K.L."/>
            <person name="Jones R.W."/>
            <person name="Kamoun S."/>
            <person name="Krampis K."/>
            <person name="Lamour K.H."/>
            <person name="Lee M.K."/>
            <person name="McDonald W.H."/>
            <person name="Medina M."/>
            <person name="Meijer H.J."/>
            <person name="Nordberg E.K."/>
            <person name="Maclean D.J."/>
            <person name="Ospina-Giraldo M.D."/>
            <person name="Morris P.F."/>
            <person name="Phuntumart V."/>
            <person name="Putnam N.H."/>
            <person name="Rash S."/>
            <person name="Rose J.K."/>
            <person name="Sakihama Y."/>
            <person name="Salamov A.A."/>
            <person name="Savidor A."/>
            <person name="Scheuring C.F."/>
            <person name="Smith B.M."/>
            <person name="Sobral B.W."/>
            <person name="Terry A."/>
            <person name="Torto-Alalibo T.A."/>
            <person name="Win J."/>
            <person name="Xu Z."/>
            <person name="Zhang H."/>
            <person name="Grigoriev I.V."/>
            <person name="Rokhsar D.S."/>
            <person name="Boore J.L."/>
        </authorList>
    </citation>
    <scope>NUCLEOTIDE SEQUENCE [LARGE SCALE GENOMIC DNA]</scope>
    <source>
        <strain evidence="2 3">P6497</strain>
    </source>
</reference>
<evidence type="ECO:0000313" key="2">
    <source>
        <dbReference type="EMBL" id="EGZ13538.1"/>
    </source>
</evidence>
<dbReference type="EMBL" id="JH159156">
    <property type="protein sequence ID" value="EGZ13538.1"/>
    <property type="molecule type" value="Genomic_DNA"/>
</dbReference>
<accession>G4ZUR4</accession>
<protein>
    <submittedName>
        <fullName evidence="2">Uncharacterized protein</fullName>
    </submittedName>
</protein>
<keyword evidence="3" id="KW-1185">Reference proteome</keyword>
<dbReference type="GeneID" id="20646972"/>
<dbReference type="RefSeq" id="XP_009530967.1">
    <property type="nucleotide sequence ID" value="XM_009532672.1"/>
</dbReference>
<proteinExistence type="predicted"/>
<evidence type="ECO:0000313" key="3">
    <source>
        <dbReference type="Proteomes" id="UP000002640"/>
    </source>
</evidence>
<gene>
    <name evidence="2" type="ORF">PHYSODRAFT_335289</name>
</gene>
<dbReference type="KEGG" id="psoj:PHYSODRAFT_335289"/>
<dbReference type="AlphaFoldDB" id="G4ZUR4"/>
<dbReference type="Proteomes" id="UP000002640">
    <property type="component" value="Unassembled WGS sequence"/>
</dbReference>
<organism evidence="2 3">
    <name type="scientific">Phytophthora sojae (strain P6497)</name>
    <name type="common">Soybean stem and root rot agent</name>
    <name type="synonym">Phytophthora megasperma f. sp. glycines</name>
    <dbReference type="NCBI Taxonomy" id="1094619"/>
    <lineage>
        <taxon>Eukaryota</taxon>
        <taxon>Sar</taxon>
        <taxon>Stramenopiles</taxon>
        <taxon>Oomycota</taxon>
        <taxon>Peronosporomycetes</taxon>
        <taxon>Peronosporales</taxon>
        <taxon>Peronosporaceae</taxon>
        <taxon>Phytophthora</taxon>
    </lineage>
</organism>
<evidence type="ECO:0000256" key="1">
    <source>
        <dbReference type="SAM" id="MobiDB-lite"/>
    </source>
</evidence>
<feature type="compositionally biased region" description="Low complexity" evidence="1">
    <location>
        <begin position="15"/>
        <end position="65"/>
    </location>
</feature>